<name>A0A7M1SSX3_9MICO</name>
<feature type="transmembrane region" description="Helical" evidence="7">
    <location>
        <begin position="172"/>
        <end position="196"/>
    </location>
</feature>
<evidence type="ECO:0000256" key="7">
    <source>
        <dbReference type="RuleBase" id="RU363032"/>
    </source>
</evidence>
<feature type="transmembrane region" description="Helical" evidence="7">
    <location>
        <begin position="277"/>
        <end position="297"/>
    </location>
</feature>
<dbReference type="PANTHER" id="PTHR30193:SF37">
    <property type="entry name" value="INNER MEMBRANE ABC TRANSPORTER PERMEASE PROTEIN YCJO"/>
    <property type="match status" value="1"/>
</dbReference>
<dbReference type="AlphaFoldDB" id="A0A7M1SSX3"/>
<evidence type="ECO:0000256" key="4">
    <source>
        <dbReference type="ARBA" id="ARBA00022692"/>
    </source>
</evidence>
<dbReference type="Proteomes" id="UP000593758">
    <property type="component" value="Chromosome"/>
</dbReference>
<comment type="subcellular location">
    <subcellularLocation>
        <location evidence="1 7">Cell membrane</location>
        <topology evidence="1 7">Multi-pass membrane protein</topology>
    </subcellularLocation>
</comment>
<evidence type="ECO:0000313" key="10">
    <source>
        <dbReference type="Proteomes" id="UP000593758"/>
    </source>
</evidence>
<dbReference type="SUPFAM" id="SSF161098">
    <property type="entry name" value="MetI-like"/>
    <property type="match status" value="1"/>
</dbReference>
<dbReference type="CDD" id="cd06261">
    <property type="entry name" value="TM_PBP2"/>
    <property type="match status" value="1"/>
</dbReference>
<keyword evidence="5 7" id="KW-1133">Transmembrane helix</keyword>
<evidence type="ECO:0000313" key="9">
    <source>
        <dbReference type="EMBL" id="QOR69713.1"/>
    </source>
</evidence>
<dbReference type="PANTHER" id="PTHR30193">
    <property type="entry name" value="ABC TRANSPORTER PERMEASE PROTEIN"/>
    <property type="match status" value="1"/>
</dbReference>
<evidence type="ECO:0000259" key="8">
    <source>
        <dbReference type="PROSITE" id="PS50928"/>
    </source>
</evidence>
<keyword evidence="10" id="KW-1185">Reference proteome</keyword>
<evidence type="ECO:0000256" key="3">
    <source>
        <dbReference type="ARBA" id="ARBA00022475"/>
    </source>
</evidence>
<feature type="transmembrane region" description="Helical" evidence="7">
    <location>
        <begin position="225"/>
        <end position="245"/>
    </location>
</feature>
<keyword evidence="6 7" id="KW-0472">Membrane</keyword>
<dbReference type="EMBL" id="CP063169">
    <property type="protein sequence ID" value="QOR69713.1"/>
    <property type="molecule type" value="Genomic_DNA"/>
</dbReference>
<dbReference type="InterPro" id="IPR051393">
    <property type="entry name" value="ABC_transporter_permease"/>
</dbReference>
<keyword evidence="2 7" id="KW-0813">Transport</keyword>
<dbReference type="InterPro" id="IPR035906">
    <property type="entry name" value="MetI-like_sf"/>
</dbReference>
<dbReference type="Gene3D" id="1.10.3720.10">
    <property type="entry name" value="MetI-like"/>
    <property type="match status" value="1"/>
</dbReference>
<feature type="transmembrane region" description="Helical" evidence="7">
    <location>
        <begin position="123"/>
        <end position="145"/>
    </location>
</feature>
<dbReference type="Pfam" id="PF00528">
    <property type="entry name" value="BPD_transp_1"/>
    <property type="match status" value="1"/>
</dbReference>
<reference evidence="9 10" key="1">
    <citation type="submission" date="2020-10" db="EMBL/GenBank/DDBJ databases">
        <title>Haloactinobacterium sp. RN3S43, a bacterium isolated from saline soil.</title>
        <authorList>
            <person name="Sun J.-Q."/>
        </authorList>
    </citation>
    <scope>NUCLEOTIDE SEQUENCE [LARGE SCALE GENOMIC DNA]</scope>
    <source>
        <strain evidence="9 10">RN3S43</strain>
    </source>
</reference>
<feature type="transmembrane region" description="Helical" evidence="7">
    <location>
        <begin position="24"/>
        <end position="46"/>
    </location>
</feature>
<dbReference type="RefSeq" id="WP_193496288.1">
    <property type="nucleotide sequence ID" value="NZ_CP063169.1"/>
</dbReference>
<evidence type="ECO:0000256" key="1">
    <source>
        <dbReference type="ARBA" id="ARBA00004651"/>
    </source>
</evidence>
<keyword evidence="3" id="KW-1003">Cell membrane</keyword>
<accession>A0A7M1SSX3</accession>
<evidence type="ECO:0000256" key="5">
    <source>
        <dbReference type="ARBA" id="ARBA00022989"/>
    </source>
</evidence>
<dbReference type="KEGG" id="halt:IM660_13690"/>
<dbReference type="InterPro" id="IPR000515">
    <property type="entry name" value="MetI-like"/>
</dbReference>
<gene>
    <name evidence="9" type="ORF">IM660_13690</name>
</gene>
<evidence type="ECO:0000256" key="2">
    <source>
        <dbReference type="ARBA" id="ARBA00022448"/>
    </source>
</evidence>
<protein>
    <submittedName>
        <fullName evidence="9">Sugar ABC transporter permease</fullName>
    </submittedName>
</protein>
<dbReference type="GO" id="GO:0005886">
    <property type="term" value="C:plasma membrane"/>
    <property type="evidence" value="ECO:0007669"/>
    <property type="project" value="UniProtKB-SubCell"/>
</dbReference>
<sequence length="307" mass="33677">MTSTTPVSALGRQKRRGSTTAARSGMWAGILFVLPMLVLFVIFRFVPSLGAIGMSLTDYKLSGDYSVVWFDNYTRMIADDVFLGALTTTLVYAAIYVPLVVVVSMVTALVLNRLVWGTGFFRGALFLPYVTSFVLAAVIWLWIFASDGLVNGLLTEAGVDPYPFLTGNQAQVLTSLAVVSAWRGFGYSMLILLAGLKNIPDDLLESATLDGANATQRFFRIVLPLLRPVVFFVLVIETIAAFQVFDTIYVMTGGGPSRASYSLVYALYDQGFKFFDFGYAAAIGVAIFLLVFVISLIQRRFLDRSNT</sequence>
<organism evidence="9 10">
    <name type="scientific">Ruania alkalisoli</name>
    <dbReference type="NCBI Taxonomy" id="2779775"/>
    <lineage>
        <taxon>Bacteria</taxon>
        <taxon>Bacillati</taxon>
        <taxon>Actinomycetota</taxon>
        <taxon>Actinomycetes</taxon>
        <taxon>Micrococcales</taxon>
        <taxon>Ruaniaceae</taxon>
        <taxon>Ruania</taxon>
    </lineage>
</organism>
<comment type="similarity">
    <text evidence="7">Belongs to the binding-protein-dependent transport system permease family.</text>
</comment>
<feature type="transmembrane region" description="Helical" evidence="7">
    <location>
        <begin position="90"/>
        <end position="111"/>
    </location>
</feature>
<evidence type="ECO:0000256" key="6">
    <source>
        <dbReference type="ARBA" id="ARBA00023136"/>
    </source>
</evidence>
<keyword evidence="4 7" id="KW-0812">Transmembrane</keyword>
<feature type="domain" description="ABC transmembrane type-1" evidence="8">
    <location>
        <begin position="86"/>
        <end position="298"/>
    </location>
</feature>
<dbReference type="PROSITE" id="PS50928">
    <property type="entry name" value="ABC_TM1"/>
    <property type="match status" value="1"/>
</dbReference>
<dbReference type="GO" id="GO:0055085">
    <property type="term" value="P:transmembrane transport"/>
    <property type="evidence" value="ECO:0007669"/>
    <property type="project" value="InterPro"/>
</dbReference>
<proteinExistence type="inferred from homology"/>